<proteinExistence type="predicted"/>
<evidence type="ECO:0000313" key="1">
    <source>
        <dbReference type="EMBL" id="GAG50106.1"/>
    </source>
</evidence>
<name>X0ZPI1_9ZZZZ</name>
<sequence length="79" mass="9608">MRSEEEWLMELWKDRARLWREALRMYAEAALALLRSFLVPGRELRKLESRLVKGRHSREDVVLQRTGKWFALLEKVRLK</sequence>
<reference evidence="1" key="1">
    <citation type="journal article" date="2014" name="Front. Microbiol.">
        <title>High frequency of phylogenetically diverse reductive dehalogenase-homologous genes in deep subseafloor sedimentary metagenomes.</title>
        <authorList>
            <person name="Kawai M."/>
            <person name="Futagami T."/>
            <person name="Toyoda A."/>
            <person name="Takaki Y."/>
            <person name="Nishi S."/>
            <person name="Hori S."/>
            <person name="Arai W."/>
            <person name="Tsubouchi T."/>
            <person name="Morono Y."/>
            <person name="Uchiyama I."/>
            <person name="Ito T."/>
            <person name="Fujiyama A."/>
            <person name="Inagaki F."/>
            <person name="Takami H."/>
        </authorList>
    </citation>
    <scope>NUCLEOTIDE SEQUENCE</scope>
    <source>
        <strain evidence="1">Expedition CK06-06</strain>
    </source>
</reference>
<accession>X0ZPI1</accession>
<organism evidence="1">
    <name type="scientific">marine sediment metagenome</name>
    <dbReference type="NCBI Taxonomy" id="412755"/>
    <lineage>
        <taxon>unclassified sequences</taxon>
        <taxon>metagenomes</taxon>
        <taxon>ecological metagenomes</taxon>
    </lineage>
</organism>
<feature type="non-terminal residue" evidence="1">
    <location>
        <position position="79"/>
    </location>
</feature>
<dbReference type="EMBL" id="BARS01051943">
    <property type="protein sequence ID" value="GAG50106.1"/>
    <property type="molecule type" value="Genomic_DNA"/>
</dbReference>
<dbReference type="AlphaFoldDB" id="X0ZPI1"/>
<protein>
    <submittedName>
        <fullName evidence="1">Uncharacterized protein</fullName>
    </submittedName>
</protein>
<gene>
    <name evidence="1" type="ORF">S01H1_77300</name>
</gene>
<comment type="caution">
    <text evidence="1">The sequence shown here is derived from an EMBL/GenBank/DDBJ whole genome shotgun (WGS) entry which is preliminary data.</text>
</comment>